<gene>
    <name evidence="2" type="ORF">ASPSYDRAFT_49259</name>
</gene>
<dbReference type="EMBL" id="KV878593">
    <property type="protein sequence ID" value="OJJ55101.1"/>
    <property type="molecule type" value="Genomic_DNA"/>
</dbReference>
<keyword evidence="1" id="KW-1133">Transmembrane helix</keyword>
<dbReference type="AlphaFoldDB" id="A0A1L9T6V7"/>
<keyword evidence="3" id="KW-1185">Reference proteome</keyword>
<dbReference type="Proteomes" id="UP000184356">
    <property type="component" value="Unassembled WGS sequence"/>
</dbReference>
<proteinExistence type="predicted"/>
<sequence length="76" mass="8542">MTHWEGQVVRFTDLHDYIVGHSVSPTGQRHENVAGQLRRLAWYNRVLLSSGLVVGCSYTLLGGFDRKLAGDYEVHA</sequence>
<dbReference type="GeneID" id="63763869"/>
<name>A0A1L9T6V7_9EURO</name>
<evidence type="ECO:0000313" key="2">
    <source>
        <dbReference type="EMBL" id="OJJ55101.1"/>
    </source>
</evidence>
<feature type="transmembrane region" description="Helical" evidence="1">
    <location>
        <begin position="46"/>
        <end position="64"/>
    </location>
</feature>
<dbReference type="RefSeq" id="XP_040698907.1">
    <property type="nucleotide sequence ID" value="XM_040847796.1"/>
</dbReference>
<protein>
    <submittedName>
        <fullName evidence="2">Uncharacterized protein</fullName>
    </submittedName>
</protein>
<keyword evidence="1" id="KW-0472">Membrane</keyword>
<reference evidence="3" key="1">
    <citation type="journal article" date="2017" name="Genome Biol.">
        <title>Comparative genomics reveals high biological diversity and specific adaptations in the industrially and medically important fungal genus Aspergillus.</title>
        <authorList>
            <person name="de Vries R.P."/>
            <person name="Riley R."/>
            <person name="Wiebenga A."/>
            <person name="Aguilar-Osorio G."/>
            <person name="Amillis S."/>
            <person name="Uchima C.A."/>
            <person name="Anderluh G."/>
            <person name="Asadollahi M."/>
            <person name="Askin M."/>
            <person name="Barry K."/>
            <person name="Battaglia E."/>
            <person name="Bayram O."/>
            <person name="Benocci T."/>
            <person name="Braus-Stromeyer S.A."/>
            <person name="Caldana C."/>
            <person name="Canovas D."/>
            <person name="Cerqueira G.C."/>
            <person name="Chen F."/>
            <person name="Chen W."/>
            <person name="Choi C."/>
            <person name="Clum A."/>
            <person name="Dos Santos R.A."/>
            <person name="Damasio A.R."/>
            <person name="Diallinas G."/>
            <person name="Emri T."/>
            <person name="Fekete E."/>
            <person name="Flipphi M."/>
            <person name="Freyberg S."/>
            <person name="Gallo A."/>
            <person name="Gournas C."/>
            <person name="Habgood R."/>
            <person name="Hainaut M."/>
            <person name="Harispe M.L."/>
            <person name="Henrissat B."/>
            <person name="Hilden K.S."/>
            <person name="Hope R."/>
            <person name="Hossain A."/>
            <person name="Karabika E."/>
            <person name="Karaffa L."/>
            <person name="Karanyi Z."/>
            <person name="Krasevec N."/>
            <person name="Kuo A."/>
            <person name="Kusch H."/>
            <person name="LaButti K."/>
            <person name="Lagendijk E.L."/>
            <person name="Lapidus A."/>
            <person name="Levasseur A."/>
            <person name="Lindquist E."/>
            <person name="Lipzen A."/>
            <person name="Logrieco A.F."/>
            <person name="MacCabe A."/>
            <person name="Maekelae M.R."/>
            <person name="Malavazi I."/>
            <person name="Melin P."/>
            <person name="Meyer V."/>
            <person name="Mielnichuk N."/>
            <person name="Miskei M."/>
            <person name="Molnar A.P."/>
            <person name="Mule G."/>
            <person name="Ngan C.Y."/>
            <person name="Orejas M."/>
            <person name="Orosz E."/>
            <person name="Ouedraogo J.P."/>
            <person name="Overkamp K.M."/>
            <person name="Park H.-S."/>
            <person name="Perrone G."/>
            <person name="Piumi F."/>
            <person name="Punt P.J."/>
            <person name="Ram A.F."/>
            <person name="Ramon A."/>
            <person name="Rauscher S."/>
            <person name="Record E."/>
            <person name="Riano-Pachon D.M."/>
            <person name="Robert V."/>
            <person name="Roehrig J."/>
            <person name="Ruller R."/>
            <person name="Salamov A."/>
            <person name="Salih N.S."/>
            <person name="Samson R.A."/>
            <person name="Sandor E."/>
            <person name="Sanguinetti M."/>
            <person name="Schuetze T."/>
            <person name="Sepcic K."/>
            <person name="Shelest E."/>
            <person name="Sherlock G."/>
            <person name="Sophianopoulou V."/>
            <person name="Squina F.M."/>
            <person name="Sun H."/>
            <person name="Susca A."/>
            <person name="Todd R.B."/>
            <person name="Tsang A."/>
            <person name="Unkles S.E."/>
            <person name="van de Wiele N."/>
            <person name="van Rossen-Uffink D."/>
            <person name="Oliveira J.V."/>
            <person name="Vesth T.C."/>
            <person name="Visser J."/>
            <person name="Yu J.-H."/>
            <person name="Zhou M."/>
            <person name="Andersen M.R."/>
            <person name="Archer D.B."/>
            <person name="Baker S.E."/>
            <person name="Benoit I."/>
            <person name="Brakhage A.A."/>
            <person name="Braus G.H."/>
            <person name="Fischer R."/>
            <person name="Frisvad J.C."/>
            <person name="Goldman G.H."/>
            <person name="Houbraken J."/>
            <person name="Oakley B."/>
            <person name="Pocsi I."/>
            <person name="Scazzocchio C."/>
            <person name="Seiboth B."/>
            <person name="vanKuyk P.A."/>
            <person name="Wortman J."/>
            <person name="Dyer P.S."/>
            <person name="Grigoriev I.V."/>
        </authorList>
    </citation>
    <scope>NUCLEOTIDE SEQUENCE [LARGE SCALE GENOMIC DNA]</scope>
    <source>
        <strain evidence="3">CBS 593.65</strain>
    </source>
</reference>
<evidence type="ECO:0000313" key="3">
    <source>
        <dbReference type="Proteomes" id="UP000184356"/>
    </source>
</evidence>
<dbReference type="VEuPathDB" id="FungiDB:ASPSYDRAFT_49259"/>
<keyword evidence="1" id="KW-0812">Transmembrane</keyword>
<organism evidence="2 3">
    <name type="scientific">Aspergillus sydowii CBS 593.65</name>
    <dbReference type="NCBI Taxonomy" id="1036612"/>
    <lineage>
        <taxon>Eukaryota</taxon>
        <taxon>Fungi</taxon>
        <taxon>Dikarya</taxon>
        <taxon>Ascomycota</taxon>
        <taxon>Pezizomycotina</taxon>
        <taxon>Eurotiomycetes</taxon>
        <taxon>Eurotiomycetidae</taxon>
        <taxon>Eurotiales</taxon>
        <taxon>Aspergillaceae</taxon>
        <taxon>Aspergillus</taxon>
        <taxon>Aspergillus subgen. Nidulantes</taxon>
    </lineage>
</organism>
<evidence type="ECO:0000256" key="1">
    <source>
        <dbReference type="SAM" id="Phobius"/>
    </source>
</evidence>
<accession>A0A1L9T6V7</accession>